<feature type="transmembrane region" description="Helical" evidence="1">
    <location>
        <begin position="21"/>
        <end position="41"/>
    </location>
</feature>
<feature type="domain" description="DUF1616" evidence="2">
    <location>
        <begin position="23"/>
        <end position="321"/>
    </location>
</feature>
<comment type="caution">
    <text evidence="3">The sequence shown here is derived from an EMBL/GenBank/DDBJ whole genome shotgun (WGS) entry which is preliminary data.</text>
</comment>
<evidence type="ECO:0000313" key="3">
    <source>
        <dbReference type="EMBL" id="THE62994.1"/>
    </source>
</evidence>
<keyword evidence="1" id="KW-0472">Membrane</keyword>
<protein>
    <submittedName>
        <fullName evidence="3">DUF1616 domain-containing protein</fullName>
    </submittedName>
</protein>
<feature type="transmembrane region" description="Helical" evidence="1">
    <location>
        <begin position="90"/>
        <end position="113"/>
    </location>
</feature>
<dbReference type="EMBL" id="RBZW01000076">
    <property type="protein sequence ID" value="THE62994.1"/>
    <property type="molecule type" value="Genomic_DNA"/>
</dbReference>
<dbReference type="OrthoDB" id="82282at2157"/>
<feature type="transmembrane region" description="Helical" evidence="1">
    <location>
        <begin position="119"/>
        <end position="137"/>
    </location>
</feature>
<evidence type="ECO:0000313" key="4">
    <source>
        <dbReference type="Proteomes" id="UP000318864"/>
    </source>
</evidence>
<reference evidence="3 4" key="1">
    <citation type="submission" date="2018-10" db="EMBL/GenBank/DDBJ databases">
        <title>Natronolimnobius sp. XQ-INN 246 isolated from Inner Mongolia Autonomous Region of China.</title>
        <authorList>
            <person name="Xue Q."/>
        </authorList>
    </citation>
    <scope>NUCLEOTIDE SEQUENCE [LARGE SCALE GENOMIC DNA]</scope>
    <source>
        <strain evidence="3 4">XQ-INN 246</strain>
    </source>
</reference>
<evidence type="ECO:0000259" key="2">
    <source>
        <dbReference type="Pfam" id="PF07760"/>
    </source>
</evidence>
<feature type="transmembrane region" description="Helical" evidence="1">
    <location>
        <begin position="168"/>
        <end position="191"/>
    </location>
</feature>
<keyword evidence="1" id="KW-1133">Transmembrane helix</keyword>
<feature type="transmembrane region" description="Helical" evidence="1">
    <location>
        <begin position="47"/>
        <end position="69"/>
    </location>
</feature>
<dbReference type="RefSeq" id="WP_141466630.1">
    <property type="nucleotide sequence ID" value="NZ_RBZW01000076.1"/>
</dbReference>
<name>A0A4S3TGD1_9EURY</name>
<keyword evidence="4" id="KW-1185">Reference proteome</keyword>
<organism evidence="3 4">
    <name type="scientific">Salinadaptatus halalkaliphilus</name>
    <dbReference type="NCBI Taxonomy" id="2419781"/>
    <lineage>
        <taxon>Archaea</taxon>
        <taxon>Methanobacteriati</taxon>
        <taxon>Methanobacteriota</taxon>
        <taxon>Stenosarchaea group</taxon>
        <taxon>Halobacteria</taxon>
        <taxon>Halobacteriales</taxon>
        <taxon>Natrialbaceae</taxon>
        <taxon>Salinadaptatus</taxon>
    </lineage>
</organism>
<dbReference type="Pfam" id="PF07760">
    <property type="entry name" value="DUF1616"/>
    <property type="match status" value="1"/>
</dbReference>
<dbReference type="InterPro" id="IPR011674">
    <property type="entry name" value="DUF1616"/>
</dbReference>
<keyword evidence="1" id="KW-0812">Transmembrane</keyword>
<accession>A0A4S3TGD1</accession>
<evidence type="ECO:0000256" key="1">
    <source>
        <dbReference type="SAM" id="Phobius"/>
    </source>
</evidence>
<dbReference type="AlphaFoldDB" id="A0A4S3TGD1"/>
<proteinExistence type="predicted"/>
<dbReference type="Proteomes" id="UP000318864">
    <property type="component" value="Unassembled WGS sequence"/>
</dbReference>
<gene>
    <name evidence="3" type="ORF">D8Y22_21355</name>
</gene>
<sequence>MSIRARTWQQLTTVRQYPFDLAVISLAAICVYAVVVSLPAASPFRVGAAALFVLFLPGYALVAVLFPATATAGARRPPDDPGGVDAVERVGLSFVLSLTIVALLALVLALTPWGLGLEPLAVALGGITIVLAQLGAVRRLRLSPSERFVVSPIRSLERLRARRGPAGTVSTILLTVAIGLAVGALLLGVFAPVSAGGFSELGLYTETDDGELVAGELPGEVEPGGEVPVTIAVENHEGERTDYTVVVQQTTIEDDEVLERETLQELEATVADGETETGTRSLEPTAANNETVRIDILLYQGEPPAEPTTDNAEVDTYFWVTVTDEADS</sequence>